<feature type="signal peptide" evidence="5">
    <location>
        <begin position="1"/>
        <end position="18"/>
    </location>
</feature>
<protein>
    <recommendedName>
        <fullName evidence="8">UDP-glycosyltransferases domain-containing protein</fullName>
    </recommendedName>
</protein>
<evidence type="ECO:0000313" key="6">
    <source>
        <dbReference type="EMBL" id="KAJ8954689.1"/>
    </source>
</evidence>
<name>A0AAV8YT82_9CUCU</name>
<keyword evidence="2" id="KW-0328">Glycosyltransferase</keyword>
<comment type="similarity">
    <text evidence="1">Belongs to the UDP-glycosyltransferase family.</text>
</comment>
<sequence length="940" mass="107446">MKTSIILFLLIMVGAVKSYRILVIFPMESGSHYILGSAVARTLVEAGHDVTLVSPFEQKNPPKNGTWRDVVLPGLMHNDDNDIEFNFMDMESMSPFLMIPMLNMMGDMITRNTLEHKNFQKMLNSNAHFDAIILEQFNNDALKVLAHHYKAPLILFSSLGANSWFNPLIGNPSPPSYIPEPLMPYTSDMTFWQRLENFVFAVLSELSRQLIFFPAQNRIMKEFFPDVPDLSILNYNTSLVFVNSHESTNQPVPRVPNMVDIGGYHINPPKELPKDLKEFMDNATEGVVYFSLGSNVQPSQMSDSMRRHILVALGKLKQKVLWKWDEDTIPGKPDNVRLSKWFPQQDILAHRNTKLFITHSGLLSTIETVYFGVPILAFPVFGDQKLNAAFAVGNGIGLSLSIFQLTEEKLSDALREIINNPKYKENVKRRSKLMHDRPVKPKDLLVYWTEFVIRHKGAPHLQVAALDLPWYRYLLLDVIAFLAVSSVLFVVLFCFIIRKICCSKEANPIEFDFMDMESMSPFLMIPLLNMMGDIITRNMLRHQNFQKLLNSNEHFDAIILEQFNNDGLKVLAHHYKAPLILFSSIGANSWFNPLIGNPSPPSYIPEPLMPYTSDMTFWQRLENFVFAVLSELNRQLIFFPAQNRIMKGFFPDVPDLSILNYNTSLVFVNSHESTNQPVPRVPNMVDIGGYHINPPKELPKDLKEFMDNATEGVVYFSLGSNVQPSQMSDSMRRHILVALGKLKQKVLWKWDEDTIPGKPDNVRLSKWFPQQDILAHRNTKLFITHSGLLSTIETVYFGVPILAIPVFSDQKLNAAFAVGNGIGLSLSISRLTEEKLSDALREIINNPKYNENVKRRSKLMNDRPVKPKDLLVYWTEFVIRHKGAPHLQVAALDLPWYRYLLLDVIAFLAVSSVLLVVLFCFIIRKICCSKEKSKQKVKKN</sequence>
<dbReference type="EMBL" id="JAPWTK010000045">
    <property type="protein sequence ID" value="KAJ8954689.1"/>
    <property type="molecule type" value="Genomic_DNA"/>
</dbReference>
<dbReference type="FunFam" id="3.40.50.2000:FF:000050">
    <property type="entry name" value="UDP-glucuronosyltransferase"/>
    <property type="match status" value="2"/>
</dbReference>
<keyword evidence="7" id="KW-1185">Reference proteome</keyword>
<gene>
    <name evidence="6" type="ORF">NQ318_011381</name>
</gene>
<dbReference type="PANTHER" id="PTHR48043:SF159">
    <property type="entry name" value="EG:EG0003.4 PROTEIN-RELATED"/>
    <property type="match status" value="1"/>
</dbReference>
<dbReference type="AlphaFoldDB" id="A0AAV8YT82"/>
<evidence type="ECO:0000256" key="5">
    <source>
        <dbReference type="SAM" id="SignalP"/>
    </source>
</evidence>
<evidence type="ECO:0008006" key="8">
    <source>
        <dbReference type="Google" id="ProtNLM"/>
    </source>
</evidence>
<reference evidence="6" key="1">
    <citation type="journal article" date="2023" name="Insect Mol. Biol.">
        <title>Genome sequencing provides insights into the evolution of gene families encoding plant cell wall-degrading enzymes in longhorned beetles.</title>
        <authorList>
            <person name="Shin N.R."/>
            <person name="Okamura Y."/>
            <person name="Kirsch R."/>
            <person name="Pauchet Y."/>
        </authorList>
    </citation>
    <scope>NUCLEOTIDE SEQUENCE</scope>
    <source>
        <strain evidence="6">AMC_N1</strain>
    </source>
</reference>
<feature type="chain" id="PRO_5043451583" description="UDP-glycosyltransferases domain-containing protein" evidence="5">
    <location>
        <begin position="19"/>
        <end position="940"/>
    </location>
</feature>
<keyword evidence="4" id="KW-0472">Membrane</keyword>
<organism evidence="6 7">
    <name type="scientific">Aromia moschata</name>
    <dbReference type="NCBI Taxonomy" id="1265417"/>
    <lineage>
        <taxon>Eukaryota</taxon>
        <taxon>Metazoa</taxon>
        <taxon>Ecdysozoa</taxon>
        <taxon>Arthropoda</taxon>
        <taxon>Hexapoda</taxon>
        <taxon>Insecta</taxon>
        <taxon>Pterygota</taxon>
        <taxon>Neoptera</taxon>
        <taxon>Endopterygota</taxon>
        <taxon>Coleoptera</taxon>
        <taxon>Polyphaga</taxon>
        <taxon>Cucujiformia</taxon>
        <taxon>Chrysomeloidea</taxon>
        <taxon>Cerambycidae</taxon>
        <taxon>Cerambycinae</taxon>
        <taxon>Callichromatini</taxon>
        <taxon>Aromia</taxon>
    </lineage>
</organism>
<dbReference type="CDD" id="cd03784">
    <property type="entry name" value="GT1_Gtf-like"/>
    <property type="match status" value="2"/>
</dbReference>
<dbReference type="Pfam" id="PF00201">
    <property type="entry name" value="UDPGT"/>
    <property type="match status" value="2"/>
</dbReference>
<evidence type="ECO:0000313" key="7">
    <source>
        <dbReference type="Proteomes" id="UP001162162"/>
    </source>
</evidence>
<evidence type="ECO:0000256" key="1">
    <source>
        <dbReference type="ARBA" id="ARBA00009995"/>
    </source>
</evidence>
<dbReference type="PANTHER" id="PTHR48043">
    <property type="entry name" value="EG:EG0003.4 PROTEIN-RELATED"/>
    <property type="match status" value="1"/>
</dbReference>
<accession>A0AAV8YT82</accession>
<keyword evidence="4" id="KW-0812">Transmembrane</keyword>
<evidence type="ECO:0000256" key="4">
    <source>
        <dbReference type="SAM" id="Phobius"/>
    </source>
</evidence>
<feature type="transmembrane region" description="Helical" evidence="4">
    <location>
        <begin position="470"/>
        <end position="497"/>
    </location>
</feature>
<dbReference type="InterPro" id="IPR035595">
    <property type="entry name" value="UDP_glycos_trans_CS"/>
</dbReference>
<dbReference type="SUPFAM" id="SSF53756">
    <property type="entry name" value="UDP-Glycosyltransferase/glycogen phosphorylase"/>
    <property type="match status" value="2"/>
</dbReference>
<comment type="caution">
    <text evidence="6">The sequence shown here is derived from an EMBL/GenBank/DDBJ whole genome shotgun (WGS) entry which is preliminary data.</text>
</comment>
<keyword evidence="3" id="KW-0808">Transferase</keyword>
<proteinExistence type="inferred from homology"/>
<evidence type="ECO:0000256" key="3">
    <source>
        <dbReference type="ARBA" id="ARBA00022679"/>
    </source>
</evidence>
<keyword evidence="4" id="KW-1133">Transmembrane helix</keyword>
<dbReference type="InterPro" id="IPR050271">
    <property type="entry name" value="UDP-glycosyltransferase"/>
</dbReference>
<feature type="transmembrane region" description="Helical" evidence="4">
    <location>
        <begin position="896"/>
        <end position="923"/>
    </location>
</feature>
<dbReference type="Gene3D" id="3.40.50.2000">
    <property type="entry name" value="Glycogen Phosphorylase B"/>
    <property type="match status" value="3"/>
</dbReference>
<evidence type="ECO:0000256" key="2">
    <source>
        <dbReference type="ARBA" id="ARBA00022676"/>
    </source>
</evidence>
<dbReference type="GO" id="GO:0008194">
    <property type="term" value="F:UDP-glycosyltransferase activity"/>
    <property type="evidence" value="ECO:0007669"/>
    <property type="project" value="InterPro"/>
</dbReference>
<dbReference type="FunFam" id="3.40.50.2000:FF:000144">
    <property type="entry name" value="UDP-glucuronosyltransferase"/>
    <property type="match status" value="1"/>
</dbReference>
<keyword evidence="5" id="KW-0732">Signal</keyword>
<dbReference type="PROSITE" id="PS00375">
    <property type="entry name" value="UDPGT"/>
    <property type="match status" value="2"/>
</dbReference>
<dbReference type="InterPro" id="IPR002213">
    <property type="entry name" value="UDP_glucos_trans"/>
</dbReference>
<dbReference type="Proteomes" id="UP001162162">
    <property type="component" value="Unassembled WGS sequence"/>
</dbReference>